<evidence type="ECO:0000256" key="9">
    <source>
        <dbReference type="RuleBase" id="RU003500"/>
    </source>
</evidence>
<keyword evidence="11" id="KW-1185">Reference proteome</keyword>
<evidence type="ECO:0000256" key="2">
    <source>
        <dbReference type="ARBA" id="ARBA00005683"/>
    </source>
</evidence>
<reference evidence="10 11" key="1">
    <citation type="submission" date="2024-05" db="EMBL/GenBank/DDBJ databases">
        <title>Genome sequencing and assembly of Indian major carp, Cirrhinus mrigala (Hamilton, 1822).</title>
        <authorList>
            <person name="Mohindra V."/>
            <person name="Chowdhury L.M."/>
            <person name="Lal K."/>
            <person name="Jena J.K."/>
        </authorList>
    </citation>
    <scope>NUCLEOTIDE SEQUENCE [LARGE SCALE GENOMIC DNA]</scope>
    <source>
        <strain evidence="10">CM1030</strain>
        <tissue evidence="10">Blood</tissue>
    </source>
</reference>
<evidence type="ECO:0000256" key="5">
    <source>
        <dbReference type="ARBA" id="ARBA00022530"/>
    </source>
</evidence>
<evidence type="ECO:0000256" key="8">
    <source>
        <dbReference type="ARBA" id="ARBA00023288"/>
    </source>
</evidence>
<dbReference type="InterPro" id="IPR005817">
    <property type="entry name" value="Wnt"/>
</dbReference>
<keyword evidence="5" id="KW-0272">Extracellular matrix</keyword>
<gene>
    <name evidence="10" type="ORF">M9458_023488</name>
</gene>
<keyword evidence="8" id="KW-0449">Lipoprotein</keyword>
<comment type="similarity">
    <text evidence="2 9">Belongs to the Wnt family.</text>
</comment>
<evidence type="ECO:0000256" key="1">
    <source>
        <dbReference type="ARBA" id="ARBA00004498"/>
    </source>
</evidence>
<dbReference type="Pfam" id="PF00110">
    <property type="entry name" value="wnt"/>
    <property type="match status" value="1"/>
</dbReference>
<comment type="subcellular location">
    <subcellularLocation>
        <location evidence="1 9">Secreted</location>
        <location evidence="1 9">Extracellular space</location>
        <location evidence="1 9">Extracellular matrix</location>
    </subcellularLocation>
</comment>
<evidence type="ECO:0000256" key="7">
    <source>
        <dbReference type="ARBA" id="ARBA00023157"/>
    </source>
</evidence>
<dbReference type="AlphaFoldDB" id="A0ABD0Q4B6"/>
<protein>
    <recommendedName>
        <fullName evidence="9">Protein Wnt</fullName>
    </recommendedName>
</protein>
<dbReference type="Proteomes" id="UP001529510">
    <property type="component" value="Unassembled WGS sequence"/>
</dbReference>
<keyword evidence="7" id="KW-1015">Disulfide bond</keyword>
<keyword evidence="6 9" id="KW-0879">Wnt signaling pathway</keyword>
<accession>A0ABD0Q4B6</accession>
<dbReference type="EMBL" id="JAMKFB020000011">
    <property type="protein sequence ID" value="KAL0181082.1"/>
    <property type="molecule type" value="Genomic_DNA"/>
</dbReference>
<keyword evidence="3 9" id="KW-0217">Developmental protein</keyword>
<comment type="function">
    <text evidence="9">Ligand for members of the frizzled family of seven transmembrane receptors.</text>
</comment>
<evidence type="ECO:0000256" key="3">
    <source>
        <dbReference type="ARBA" id="ARBA00022473"/>
    </source>
</evidence>
<evidence type="ECO:0000313" key="11">
    <source>
        <dbReference type="Proteomes" id="UP001529510"/>
    </source>
</evidence>
<dbReference type="GO" id="GO:0016055">
    <property type="term" value="P:Wnt signaling pathway"/>
    <property type="evidence" value="ECO:0007669"/>
    <property type="project" value="UniProtKB-KW"/>
</dbReference>
<organism evidence="10 11">
    <name type="scientific">Cirrhinus mrigala</name>
    <name type="common">Mrigala</name>
    <dbReference type="NCBI Taxonomy" id="683832"/>
    <lineage>
        <taxon>Eukaryota</taxon>
        <taxon>Metazoa</taxon>
        <taxon>Chordata</taxon>
        <taxon>Craniata</taxon>
        <taxon>Vertebrata</taxon>
        <taxon>Euteleostomi</taxon>
        <taxon>Actinopterygii</taxon>
        <taxon>Neopterygii</taxon>
        <taxon>Teleostei</taxon>
        <taxon>Ostariophysi</taxon>
        <taxon>Cypriniformes</taxon>
        <taxon>Cyprinidae</taxon>
        <taxon>Labeoninae</taxon>
        <taxon>Labeonini</taxon>
        <taxon>Cirrhinus</taxon>
    </lineage>
</organism>
<comment type="caution">
    <text evidence="10">The sequence shown here is derived from an EMBL/GenBank/DDBJ whole genome shotgun (WGS) entry which is preliminary data.</text>
</comment>
<feature type="non-terminal residue" evidence="10">
    <location>
        <position position="1"/>
    </location>
</feature>
<evidence type="ECO:0000256" key="6">
    <source>
        <dbReference type="ARBA" id="ARBA00022687"/>
    </source>
</evidence>
<name>A0ABD0Q4B6_CIRMR</name>
<proteinExistence type="inferred from homology"/>
<evidence type="ECO:0000256" key="4">
    <source>
        <dbReference type="ARBA" id="ARBA00022525"/>
    </source>
</evidence>
<feature type="non-terminal residue" evidence="10">
    <location>
        <position position="63"/>
    </location>
</feature>
<keyword evidence="4" id="KW-0964">Secreted</keyword>
<sequence>RNKRPTFLKVKKPYSYRKPMDTDLVYIENMGTQGRICNKTAQQANGCDLMCCGRGYNTHQYSR</sequence>
<evidence type="ECO:0000313" key="10">
    <source>
        <dbReference type="EMBL" id="KAL0181082.1"/>
    </source>
</evidence>